<dbReference type="STRING" id="1249481.D641_0110680"/>
<keyword evidence="3" id="KW-0472">Membrane</keyword>
<feature type="signal peptide" evidence="8">
    <location>
        <begin position="1"/>
        <end position="25"/>
    </location>
</feature>
<evidence type="ECO:0000256" key="2">
    <source>
        <dbReference type="ARBA" id="ARBA00022729"/>
    </source>
</evidence>
<dbReference type="AlphaFoldDB" id="A0A022KWQ5"/>
<evidence type="ECO:0000313" key="10">
    <source>
        <dbReference type="Proteomes" id="UP000019754"/>
    </source>
</evidence>
<dbReference type="PIRSF" id="PIRSF002854">
    <property type="entry name" value="MetQ"/>
    <property type="match status" value="1"/>
</dbReference>
<dbReference type="PROSITE" id="PS51257">
    <property type="entry name" value="PROKAR_LIPOPROTEIN"/>
    <property type="match status" value="1"/>
</dbReference>
<evidence type="ECO:0000256" key="8">
    <source>
        <dbReference type="SAM" id="SignalP"/>
    </source>
</evidence>
<dbReference type="InterPro" id="IPR004872">
    <property type="entry name" value="Lipoprotein_NlpA"/>
</dbReference>
<dbReference type="CDD" id="cd13597">
    <property type="entry name" value="PBP2_lipoprotein_Tp32"/>
    <property type="match status" value="1"/>
</dbReference>
<dbReference type="PANTHER" id="PTHR30429:SF0">
    <property type="entry name" value="METHIONINE-BINDING LIPOPROTEIN METQ"/>
    <property type="match status" value="1"/>
</dbReference>
<dbReference type="HOGENOM" id="CLU_067080_0_0_11"/>
<reference evidence="9 10" key="1">
    <citation type="journal article" date="2013" name="Genome Announc.">
        <title>Draft genome sequence of an Actinobacterium, Brachybacterium muris strain UCD-AY4.</title>
        <authorList>
            <person name="Lo J.R."/>
            <person name="Lang J.M."/>
            <person name="Darling A.E."/>
            <person name="Eisen J.A."/>
            <person name="Coil D.A."/>
        </authorList>
    </citation>
    <scope>NUCLEOTIDE SEQUENCE [LARGE SCALE GENOMIC DNA]</scope>
    <source>
        <strain evidence="9 10">UCD-AY4</strain>
    </source>
</reference>
<dbReference type="PANTHER" id="PTHR30429">
    <property type="entry name" value="D-METHIONINE-BINDING LIPOPROTEIN METQ"/>
    <property type="match status" value="1"/>
</dbReference>
<keyword evidence="5 6" id="KW-0449">Lipoprotein</keyword>
<dbReference type="EMBL" id="AORC01000013">
    <property type="protein sequence ID" value="EYT48671.1"/>
    <property type="molecule type" value="Genomic_DNA"/>
</dbReference>
<proteinExistence type="inferred from homology"/>
<evidence type="ECO:0000256" key="4">
    <source>
        <dbReference type="ARBA" id="ARBA00023139"/>
    </source>
</evidence>
<evidence type="ECO:0000256" key="1">
    <source>
        <dbReference type="ARBA" id="ARBA00004635"/>
    </source>
</evidence>
<sequence length="282" mass="29977">MTRIDRRTLLASSAGLAALTLSACGARGTSSDGPTEEGGVTAITIGASPKPHAEILQYVQDNLAADAGLELSITPYTDYQIPNQALNDGEIDANFYQTPNFLEQQVEEKGYEFHAFEGVHIEPMGLYSESLSSLDDIADGAEVAVANDPANTGRGLALFESAGLITLTEGVDIVSATPADIAENPKNLRFTTLEAAQIPRSLGDFAVGAVNGNYALEAGLNPKEEALFLEPGEDSPYANLVVVREADKDNEALVKLDELLHSEEVKQFILDTYTDGSVIPAF</sequence>
<evidence type="ECO:0000256" key="6">
    <source>
        <dbReference type="PIRNR" id="PIRNR002854"/>
    </source>
</evidence>
<comment type="similarity">
    <text evidence="6">Belongs to the nlpA lipoprotein family.</text>
</comment>
<evidence type="ECO:0000256" key="3">
    <source>
        <dbReference type="ARBA" id="ARBA00023136"/>
    </source>
</evidence>
<keyword evidence="4" id="KW-0564">Palmitate</keyword>
<dbReference type="RefSeq" id="WP_017824770.1">
    <property type="nucleotide sequence ID" value="NZ_KB403092.1"/>
</dbReference>
<organism evidence="9 10">
    <name type="scientific">Brachybacterium muris UCD-AY4</name>
    <dbReference type="NCBI Taxonomy" id="1249481"/>
    <lineage>
        <taxon>Bacteria</taxon>
        <taxon>Bacillati</taxon>
        <taxon>Actinomycetota</taxon>
        <taxon>Actinomycetes</taxon>
        <taxon>Micrococcales</taxon>
        <taxon>Dermabacteraceae</taxon>
        <taxon>Brachybacterium</taxon>
    </lineage>
</organism>
<protein>
    <recommendedName>
        <fullName evidence="6">Lipoprotein</fullName>
    </recommendedName>
</protein>
<keyword evidence="2 8" id="KW-0732">Signal</keyword>
<evidence type="ECO:0000313" key="9">
    <source>
        <dbReference type="EMBL" id="EYT48671.1"/>
    </source>
</evidence>
<feature type="lipid moiety-binding region" description="S-diacylglycerol cysteine" evidence="7">
    <location>
        <position position="24"/>
    </location>
</feature>
<dbReference type="GO" id="GO:0016020">
    <property type="term" value="C:membrane"/>
    <property type="evidence" value="ECO:0007669"/>
    <property type="project" value="UniProtKB-SubCell"/>
</dbReference>
<gene>
    <name evidence="9" type="ORF">D641_0110680</name>
</gene>
<dbReference type="Proteomes" id="UP000019754">
    <property type="component" value="Unassembled WGS sequence"/>
</dbReference>
<dbReference type="Pfam" id="PF03180">
    <property type="entry name" value="Lipoprotein_9"/>
    <property type="match status" value="1"/>
</dbReference>
<feature type="chain" id="PRO_5039033164" description="Lipoprotein" evidence="8">
    <location>
        <begin position="26"/>
        <end position="282"/>
    </location>
</feature>
<evidence type="ECO:0000256" key="5">
    <source>
        <dbReference type="ARBA" id="ARBA00023288"/>
    </source>
</evidence>
<evidence type="ECO:0000256" key="7">
    <source>
        <dbReference type="PIRSR" id="PIRSR002854-1"/>
    </source>
</evidence>
<comment type="caution">
    <text evidence="9">The sequence shown here is derived from an EMBL/GenBank/DDBJ whole genome shotgun (WGS) entry which is preliminary data.</text>
</comment>
<name>A0A022KWQ5_9MICO</name>
<dbReference type="SUPFAM" id="SSF53850">
    <property type="entry name" value="Periplasmic binding protein-like II"/>
    <property type="match status" value="1"/>
</dbReference>
<keyword evidence="10" id="KW-1185">Reference proteome</keyword>
<accession>A0A022KWQ5</accession>
<comment type="subcellular location">
    <subcellularLocation>
        <location evidence="1">Membrane</location>
        <topology evidence="1">Lipid-anchor</topology>
    </subcellularLocation>
</comment>
<dbReference type="Gene3D" id="3.40.190.10">
    <property type="entry name" value="Periplasmic binding protein-like II"/>
    <property type="match status" value="2"/>
</dbReference>
<dbReference type="OrthoDB" id="9812878at2"/>